<proteinExistence type="predicted"/>
<name>A0A3D8IVQ6_9HELI</name>
<dbReference type="RefSeq" id="WP_115570046.1">
    <property type="nucleotide sequence ID" value="NZ_NXLV01000016.1"/>
</dbReference>
<dbReference type="Pfam" id="PF01554">
    <property type="entry name" value="MatE"/>
    <property type="match status" value="2"/>
</dbReference>
<dbReference type="EMBL" id="NXLV01000016">
    <property type="protein sequence ID" value="RDU69359.1"/>
    <property type="molecule type" value="Genomic_DNA"/>
</dbReference>
<protein>
    <recommendedName>
        <fullName evidence="9">Multidrug-efflux transporter</fullName>
    </recommendedName>
</protein>
<dbReference type="CDD" id="cd13137">
    <property type="entry name" value="MATE_NorM_like"/>
    <property type="match status" value="1"/>
</dbReference>
<dbReference type="GO" id="GO:0042910">
    <property type="term" value="F:xenobiotic transmembrane transporter activity"/>
    <property type="evidence" value="ECO:0007669"/>
    <property type="project" value="InterPro"/>
</dbReference>
<organism evidence="11 12">
    <name type="scientific">Helicobacter brantae</name>
    <dbReference type="NCBI Taxonomy" id="375927"/>
    <lineage>
        <taxon>Bacteria</taxon>
        <taxon>Pseudomonadati</taxon>
        <taxon>Campylobacterota</taxon>
        <taxon>Epsilonproteobacteria</taxon>
        <taxon>Campylobacterales</taxon>
        <taxon>Helicobacteraceae</taxon>
        <taxon>Helicobacter</taxon>
    </lineage>
</organism>
<feature type="transmembrane region" description="Helical" evidence="10">
    <location>
        <begin position="21"/>
        <end position="40"/>
    </location>
</feature>
<dbReference type="AlphaFoldDB" id="A0A3D8IVQ6"/>
<evidence type="ECO:0000256" key="9">
    <source>
        <dbReference type="ARBA" id="ARBA00031636"/>
    </source>
</evidence>
<comment type="subcellular location">
    <subcellularLocation>
        <location evidence="1">Cell membrane</location>
        <topology evidence="1">Multi-pass membrane protein</topology>
    </subcellularLocation>
</comment>
<dbReference type="PIRSF" id="PIRSF006603">
    <property type="entry name" value="DinF"/>
    <property type="match status" value="1"/>
</dbReference>
<keyword evidence="7" id="KW-0406">Ion transport</keyword>
<dbReference type="GO" id="GO:0005886">
    <property type="term" value="C:plasma membrane"/>
    <property type="evidence" value="ECO:0007669"/>
    <property type="project" value="UniProtKB-SubCell"/>
</dbReference>
<dbReference type="PANTHER" id="PTHR43298">
    <property type="entry name" value="MULTIDRUG RESISTANCE PROTEIN NORM-RELATED"/>
    <property type="match status" value="1"/>
</dbReference>
<evidence type="ECO:0000256" key="4">
    <source>
        <dbReference type="ARBA" id="ARBA00022475"/>
    </source>
</evidence>
<feature type="transmembrane region" description="Helical" evidence="10">
    <location>
        <begin position="305"/>
        <end position="324"/>
    </location>
</feature>
<keyword evidence="12" id="KW-1185">Reference proteome</keyword>
<evidence type="ECO:0000256" key="1">
    <source>
        <dbReference type="ARBA" id="ARBA00004651"/>
    </source>
</evidence>
<evidence type="ECO:0000256" key="5">
    <source>
        <dbReference type="ARBA" id="ARBA00022692"/>
    </source>
</evidence>
<evidence type="ECO:0000313" key="11">
    <source>
        <dbReference type="EMBL" id="RDU69359.1"/>
    </source>
</evidence>
<keyword evidence="6 10" id="KW-1133">Transmembrane helix</keyword>
<gene>
    <name evidence="11" type="ORF">CQA58_07255</name>
</gene>
<dbReference type="InterPro" id="IPR002528">
    <property type="entry name" value="MATE_fam"/>
</dbReference>
<dbReference type="Proteomes" id="UP000257045">
    <property type="component" value="Unassembled WGS sequence"/>
</dbReference>
<evidence type="ECO:0000256" key="2">
    <source>
        <dbReference type="ARBA" id="ARBA00022448"/>
    </source>
</evidence>
<dbReference type="NCBIfam" id="TIGR00797">
    <property type="entry name" value="matE"/>
    <property type="match status" value="1"/>
</dbReference>
<keyword evidence="3" id="KW-0050">Antiport</keyword>
<feature type="transmembrane region" description="Helical" evidence="10">
    <location>
        <begin position="377"/>
        <end position="396"/>
    </location>
</feature>
<feature type="transmembrane region" description="Helical" evidence="10">
    <location>
        <begin position="192"/>
        <end position="213"/>
    </location>
</feature>
<feature type="transmembrane region" description="Helical" evidence="10">
    <location>
        <begin position="134"/>
        <end position="155"/>
    </location>
</feature>
<feature type="transmembrane region" description="Helical" evidence="10">
    <location>
        <begin position="402"/>
        <end position="423"/>
    </location>
</feature>
<dbReference type="InterPro" id="IPR048279">
    <property type="entry name" value="MdtK-like"/>
</dbReference>
<dbReference type="GO" id="GO:0015297">
    <property type="term" value="F:antiporter activity"/>
    <property type="evidence" value="ECO:0007669"/>
    <property type="project" value="UniProtKB-KW"/>
</dbReference>
<feature type="transmembrane region" description="Helical" evidence="10">
    <location>
        <begin position="275"/>
        <end position="293"/>
    </location>
</feature>
<evidence type="ECO:0000256" key="8">
    <source>
        <dbReference type="ARBA" id="ARBA00023136"/>
    </source>
</evidence>
<keyword evidence="4" id="KW-1003">Cell membrane</keyword>
<feature type="transmembrane region" description="Helical" evidence="10">
    <location>
        <begin position="162"/>
        <end position="186"/>
    </location>
</feature>
<evidence type="ECO:0000256" key="10">
    <source>
        <dbReference type="SAM" id="Phobius"/>
    </source>
</evidence>
<dbReference type="OrthoDB" id="9805232at2"/>
<evidence type="ECO:0000256" key="3">
    <source>
        <dbReference type="ARBA" id="ARBA00022449"/>
    </source>
</evidence>
<dbReference type="GO" id="GO:0006811">
    <property type="term" value="P:monoatomic ion transport"/>
    <property type="evidence" value="ECO:0007669"/>
    <property type="project" value="UniProtKB-KW"/>
</dbReference>
<evidence type="ECO:0000256" key="7">
    <source>
        <dbReference type="ARBA" id="ARBA00023065"/>
    </source>
</evidence>
<sequence length="438" mass="48748">MLFAHSTLNRCKKILQIALPSGLNSFLDILNISIALLFVGKLSTSHIVAFGVGMNFIMLFYTITAIFFTGTNAIISRLFKDYPQRQIALSTLSLFSLLSSLPISIFAMCIDRIYLHWMGGSEEALNLAQTYLEVLVYGFPALLLKTTLTSAFSAISKAKIPFYIKIFCTSFNIMANYALIFGFLFIPHLDMVGAGIANVASISLEVALLLYMANKEFKFTTTLNTKYFKLALKIGTPTGIERAFTLFSLVLIAKFLLSYGDEILAGFQIGGRIEAFAFMPGFGFMIASMTLMGQNIKHLKIAKHYIYLILLISSIFMGILGVLMCAFGKPLSTLFSTDLEVIDYSFAYLVAVGISQIPLIIIFVLDGALRGAGATKTSLLINALSIWGLRILPMYLCTYFSLSYLYIFGIICIETFIRAGIFWRVFSQEKWKKNIVKI</sequence>
<dbReference type="PANTHER" id="PTHR43298:SF2">
    <property type="entry name" value="FMN_FAD EXPORTER YEEO-RELATED"/>
    <property type="match status" value="1"/>
</dbReference>
<dbReference type="InterPro" id="IPR050222">
    <property type="entry name" value="MATE_MdtK"/>
</dbReference>
<keyword evidence="8 10" id="KW-0472">Membrane</keyword>
<keyword evidence="5 10" id="KW-0812">Transmembrane</keyword>
<evidence type="ECO:0000256" key="6">
    <source>
        <dbReference type="ARBA" id="ARBA00022989"/>
    </source>
</evidence>
<feature type="transmembrane region" description="Helical" evidence="10">
    <location>
        <begin position="234"/>
        <end position="255"/>
    </location>
</feature>
<keyword evidence="2" id="KW-0813">Transport</keyword>
<reference evidence="11 12" key="1">
    <citation type="submission" date="2018-04" db="EMBL/GenBank/DDBJ databases">
        <title>Novel Campyloabacter and Helicobacter Species and Strains.</title>
        <authorList>
            <person name="Mannion A.J."/>
            <person name="Shen Z."/>
            <person name="Fox J.G."/>
        </authorList>
    </citation>
    <scope>NUCLEOTIDE SEQUENCE [LARGE SCALE GENOMIC DNA]</scope>
    <source>
        <strain evidence="11 12">MIT 04-9366</strain>
    </source>
</reference>
<feature type="transmembrane region" description="Helical" evidence="10">
    <location>
        <begin position="344"/>
        <end position="365"/>
    </location>
</feature>
<feature type="transmembrane region" description="Helical" evidence="10">
    <location>
        <begin position="46"/>
        <end position="75"/>
    </location>
</feature>
<evidence type="ECO:0000313" key="12">
    <source>
        <dbReference type="Proteomes" id="UP000257045"/>
    </source>
</evidence>
<comment type="caution">
    <text evidence="11">The sequence shown here is derived from an EMBL/GenBank/DDBJ whole genome shotgun (WGS) entry which is preliminary data.</text>
</comment>
<accession>A0A3D8IVQ6</accession>
<feature type="transmembrane region" description="Helical" evidence="10">
    <location>
        <begin position="87"/>
        <end position="114"/>
    </location>
</feature>